<protein>
    <submittedName>
        <fullName evidence="1">Uncharacterized protein</fullName>
    </submittedName>
</protein>
<proteinExistence type="predicted"/>
<organism evidence="1 2">
    <name type="scientific">Mesorhizobium waimense</name>
    <dbReference type="NCBI Taxonomy" id="1300307"/>
    <lineage>
        <taxon>Bacteria</taxon>
        <taxon>Pseudomonadati</taxon>
        <taxon>Pseudomonadota</taxon>
        <taxon>Alphaproteobacteria</taxon>
        <taxon>Hyphomicrobiales</taxon>
        <taxon>Phyllobacteriaceae</taxon>
        <taxon>Mesorhizobium</taxon>
    </lineage>
</organism>
<reference evidence="1 2" key="1">
    <citation type="submission" date="2018-09" db="EMBL/GenBank/DDBJ databases">
        <title>Mesorhizobium carmichaelinearum sp. nov. isolated from Carmichaelinea spp. root nodules in New Zealand.</title>
        <authorList>
            <person name="De Meyer S.E."/>
        </authorList>
    </citation>
    <scope>NUCLEOTIDE SEQUENCE [LARGE SCALE GENOMIC DNA]</scope>
    <source>
        <strain evidence="1 2">ICMP19557</strain>
    </source>
</reference>
<dbReference type="EMBL" id="QZWZ01000054">
    <property type="protein sequence ID" value="RJT28225.1"/>
    <property type="molecule type" value="Genomic_DNA"/>
</dbReference>
<evidence type="ECO:0000313" key="1">
    <source>
        <dbReference type="EMBL" id="RJT28225.1"/>
    </source>
</evidence>
<sequence>MVSLAEDPARYPEYAALSRVAVPAVAALSHEIARDFPEVRTNDFAKQAIGAFVGNVMRQFGHTIVRRGRVPGDVFSYGSVWSALPTEQVRTPG</sequence>
<comment type="caution">
    <text evidence="1">The sequence shown here is derived from an EMBL/GenBank/DDBJ whole genome shotgun (WGS) entry which is preliminary data.</text>
</comment>
<dbReference type="AlphaFoldDB" id="A0A3A5K1F4"/>
<name>A0A3A5K1F4_9HYPH</name>
<evidence type="ECO:0000313" key="2">
    <source>
        <dbReference type="Proteomes" id="UP000272706"/>
    </source>
</evidence>
<keyword evidence="2" id="KW-1185">Reference proteome</keyword>
<accession>A0A3A5K1F4</accession>
<dbReference type="Proteomes" id="UP000272706">
    <property type="component" value="Unassembled WGS sequence"/>
</dbReference>
<gene>
    <name evidence="1" type="ORF">D3227_34720</name>
</gene>